<comment type="caution">
    <text evidence="1">The sequence shown here is derived from an EMBL/GenBank/DDBJ whole genome shotgun (WGS) entry which is preliminary data.</text>
</comment>
<reference evidence="1" key="1">
    <citation type="submission" date="2019-08" db="EMBL/GenBank/DDBJ databases">
        <authorList>
            <person name="Kucharzyk K."/>
            <person name="Murdoch R.W."/>
            <person name="Higgins S."/>
            <person name="Loffler F."/>
        </authorList>
    </citation>
    <scope>NUCLEOTIDE SEQUENCE</scope>
</reference>
<name>A0A645AGD2_9ZZZZ</name>
<dbReference type="AlphaFoldDB" id="A0A645AGD2"/>
<organism evidence="1">
    <name type="scientific">bioreactor metagenome</name>
    <dbReference type="NCBI Taxonomy" id="1076179"/>
    <lineage>
        <taxon>unclassified sequences</taxon>
        <taxon>metagenomes</taxon>
        <taxon>ecological metagenomes</taxon>
    </lineage>
</organism>
<accession>A0A645AGD2</accession>
<proteinExistence type="predicted"/>
<gene>
    <name evidence="1" type="ORF">SDC9_98769</name>
</gene>
<protein>
    <recommendedName>
        <fullName evidence="2">DUF1492 domain-containing protein</fullName>
    </recommendedName>
</protein>
<dbReference type="EMBL" id="VSSQ01013676">
    <property type="protein sequence ID" value="MPM52016.1"/>
    <property type="molecule type" value="Genomic_DNA"/>
</dbReference>
<evidence type="ECO:0008006" key="2">
    <source>
        <dbReference type="Google" id="ProtNLM"/>
    </source>
</evidence>
<sequence>MTTKDYFEQALTLNKRINSKLDHLGTLREMATKASTTFSDMPHSGSRNVHRMEDIISKIVDLEHEINGDIDRFVDMKCEYMRIIGEINNPVFQLVMEQRYLCCRTWEQISIELGYELRWLHRLHGRALQEAEKVMEAKLATSSHYKPPYPV</sequence>
<evidence type="ECO:0000313" key="1">
    <source>
        <dbReference type="EMBL" id="MPM52016.1"/>
    </source>
</evidence>